<gene>
    <name evidence="2" type="ORF">CLUMA_CG013749</name>
</gene>
<feature type="region of interest" description="Disordered" evidence="1">
    <location>
        <begin position="145"/>
        <end position="176"/>
    </location>
</feature>
<dbReference type="Proteomes" id="UP000183832">
    <property type="component" value="Unassembled WGS sequence"/>
</dbReference>
<sequence length="176" mass="19744">MWTYMMAAARGDRASSIISRQNARHNDDSSLSRLPHSNYSHRMRRLPHYQTTAFTIDPSARSTQTFAERYGVSPPHSNENLYGNDYTINDTCNDKRSSSRFQATTKNHKVDMSKPSSSSNAIQQTHNTSEGEGCSKAFNITVIKASQNASRNDHSTSHDVEHHLTVSRDSTILPKS</sequence>
<evidence type="ECO:0000256" key="1">
    <source>
        <dbReference type="SAM" id="MobiDB-lite"/>
    </source>
</evidence>
<proteinExistence type="predicted"/>
<name>A0A1J1IJX1_9DIPT</name>
<keyword evidence="3" id="KW-1185">Reference proteome</keyword>
<reference evidence="2 3" key="1">
    <citation type="submission" date="2015-04" db="EMBL/GenBank/DDBJ databases">
        <authorList>
            <person name="Syromyatnikov M.Y."/>
            <person name="Popov V.N."/>
        </authorList>
    </citation>
    <scope>NUCLEOTIDE SEQUENCE [LARGE SCALE GENOMIC DNA]</scope>
</reference>
<evidence type="ECO:0000313" key="2">
    <source>
        <dbReference type="EMBL" id="CRL00488.1"/>
    </source>
</evidence>
<accession>A0A1J1IJX1</accession>
<dbReference type="OrthoDB" id="8050638at2759"/>
<dbReference type="AlphaFoldDB" id="A0A1J1IJX1"/>
<protein>
    <submittedName>
        <fullName evidence="2">CLUMA_CG013749, isoform A</fullName>
    </submittedName>
</protein>
<feature type="compositionally biased region" description="Polar residues" evidence="1">
    <location>
        <begin position="114"/>
        <end position="130"/>
    </location>
</feature>
<evidence type="ECO:0000313" key="3">
    <source>
        <dbReference type="Proteomes" id="UP000183832"/>
    </source>
</evidence>
<organism evidence="2 3">
    <name type="scientific">Clunio marinus</name>
    <dbReference type="NCBI Taxonomy" id="568069"/>
    <lineage>
        <taxon>Eukaryota</taxon>
        <taxon>Metazoa</taxon>
        <taxon>Ecdysozoa</taxon>
        <taxon>Arthropoda</taxon>
        <taxon>Hexapoda</taxon>
        <taxon>Insecta</taxon>
        <taxon>Pterygota</taxon>
        <taxon>Neoptera</taxon>
        <taxon>Endopterygota</taxon>
        <taxon>Diptera</taxon>
        <taxon>Nematocera</taxon>
        <taxon>Chironomoidea</taxon>
        <taxon>Chironomidae</taxon>
        <taxon>Clunio</taxon>
    </lineage>
</organism>
<feature type="region of interest" description="Disordered" evidence="1">
    <location>
        <begin position="105"/>
        <end position="133"/>
    </location>
</feature>
<feature type="compositionally biased region" description="Basic and acidic residues" evidence="1">
    <location>
        <begin position="151"/>
        <end position="166"/>
    </location>
</feature>
<dbReference type="EMBL" id="CVRI01000054">
    <property type="protein sequence ID" value="CRL00488.1"/>
    <property type="molecule type" value="Genomic_DNA"/>
</dbReference>